<comment type="catalytic activity">
    <reaction evidence="8">
        <text>D-xylose(out) + ATP + H2O = D-xylose(in) + ADP + phosphate + H(+)</text>
        <dbReference type="Rhea" id="RHEA:29899"/>
        <dbReference type="ChEBI" id="CHEBI:15377"/>
        <dbReference type="ChEBI" id="CHEBI:15378"/>
        <dbReference type="ChEBI" id="CHEBI:30616"/>
        <dbReference type="ChEBI" id="CHEBI:43474"/>
        <dbReference type="ChEBI" id="CHEBI:53455"/>
        <dbReference type="ChEBI" id="CHEBI:456216"/>
        <dbReference type="EC" id="7.5.2.13"/>
    </reaction>
    <physiologicalReaction direction="left-to-right" evidence="8">
        <dbReference type="Rhea" id="RHEA:29900"/>
    </physiologicalReaction>
</comment>
<comment type="subunit">
    <text evidence="12">The complex is composed of two ATP-binding proteins (XacJ and XacK), two transmembrane proteins (XacH and XacI) and a solute-binding protein (XacG).</text>
</comment>
<keyword evidence="5 15" id="KW-0067">ATP-binding</keyword>
<evidence type="ECO:0000256" key="13">
    <source>
        <dbReference type="ARBA" id="ARBA00066315"/>
    </source>
</evidence>
<dbReference type="NCBIfam" id="NF008653">
    <property type="entry name" value="PRK11650.1"/>
    <property type="match status" value="1"/>
</dbReference>
<dbReference type="EC" id="7.5.2.13" evidence="13"/>
<evidence type="ECO:0000256" key="5">
    <source>
        <dbReference type="ARBA" id="ARBA00022840"/>
    </source>
</evidence>
<protein>
    <recommendedName>
        <fullName evidence="13">ABC-type D-xylose/L-arabinose transporter</fullName>
        <ecNumber evidence="13">7.5.2.13</ecNumber>
    </recommendedName>
</protein>
<dbReference type="GO" id="GO:0008643">
    <property type="term" value="P:carbohydrate transport"/>
    <property type="evidence" value="ECO:0007669"/>
    <property type="project" value="InterPro"/>
</dbReference>
<dbReference type="InterPro" id="IPR003593">
    <property type="entry name" value="AAA+_ATPase"/>
</dbReference>
<dbReference type="OrthoDB" id="18368at2157"/>
<dbReference type="InterPro" id="IPR015855">
    <property type="entry name" value="ABC_transpr_MalK-like"/>
</dbReference>
<dbReference type="CDD" id="cd03301">
    <property type="entry name" value="ABC_MalK_N"/>
    <property type="match status" value="1"/>
</dbReference>
<dbReference type="KEGG" id="hhb:Hhub_4013"/>
<dbReference type="PANTHER" id="PTHR43875:SF15">
    <property type="entry name" value="TREHALOSE IMPORT ATP-BINDING PROTEIN SUGC"/>
    <property type="match status" value="1"/>
</dbReference>
<dbReference type="GO" id="GO:0055052">
    <property type="term" value="C:ATP-binding cassette (ABC) transporter complex, substrate-binding subunit-containing"/>
    <property type="evidence" value="ECO:0007669"/>
    <property type="project" value="TreeGrafter"/>
</dbReference>
<dbReference type="InterPro" id="IPR013611">
    <property type="entry name" value="Transp-assoc_OB_typ2"/>
</dbReference>
<dbReference type="InterPro" id="IPR012340">
    <property type="entry name" value="NA-bd_OB-fold"/>
</dbReference>
<dbReference type="InterPro" id="IPR047641">
    <property type="entry name" value="ABC_transpr_MalK/UgpC-like"/>
</dbReference>
<evidence type="ECO:0000256" key="12">
    <source>
        <dbReference type="ARBA" id="ARBA00065962"/>
    </source>
</evidence>
<evidence type="ECO:0000256" key="9">
    <source>
        <dbReference type="ARBA" id="ARBA00051890"/>
    </source>
</evidence>
<keyword evidence="7" id="KW-0472">Membrane</keyword>
<evidence type="ECO:0000256" key="8">
    <source>
        <dbReference type="ARBA" id="ARBA00050355"/>
    </source>
</evidence>
<dbReference type="SMART" id="SM00382">
    <property type="entry name" value="AAA"/>
    <property type="match status" value="1"/>
</dbReference>
<dbReference type="Pfam" id="PF08402">
    <property type="entry name" value="TOBE_2"/>
    <property type="match status" value="1"/>
</dbReference>
<dbReference type="Pfam" id="PF00005">
    <property type="entry name" value="ABC_tran"/>
    <property type="match status" value="1"/>
</dbReference>
<dbReference type="GO" id="GO:0140359">
    <property type="term" value="F:ABC-type transporter activity"/>
    <property type="evidence" value="ECO:0007669"/>
    <property type="project" value="InterPro"/>
</dbReference>
<dbReference type="InterPro" id="IPR027417">
    <property type="entry name" value="P-loop_NTPase"/>
</dbReference>
<evidence type="ECO:0000256" key="4">
    <source>
        <dbReference type="ARBA" id="ARBA00022741"/>
    </source>
</evidence>
<evidence type="ECO:0000256" key="3">
    <source>
        <dbReference type="ARBA" id="ARBA00022475"/>
    </source>
</evidence>
<comment type="function">
    <text evidence="10">Part of the ABC transporter complex XacGHIJK involved in the uptake of xylose and arabinose. Responsible for energy coupling to the transport system.</text>
</comment>
<keyword evidence="4" id="KW-0547">Nucleotide-binding</keyword>
<dbReference type="AlphaFoldDB" id="A0A0U5H766"/>
<dbReference type="FunFam" id="3.40.50.300:FF:000042">
    <property type="entry name" value="Maltose/maltodextrin ABC transporter, ATP-binding protein"/>
    <property type="match status" value="1"/>
</dbReference>
<dbReference type="GeneID" id="26660364"/>
<keyword evidence="3" id="KW-1003">Cell membrane</keyword>
<organism evidence="15 16">
    <name type="scientific">Halobacterium hubeiense</name>
    <dbReference type="NCBI Taxonomy" id="1407499"/>
    <lineage>
        <taxon>Archaea</taxon>
        <taxon>Methanobacteriati</taxon>
        <taxon>Methanobacteriota</taxon>
        <taxon>Stenosarchaea group</taxon>
        <taxon>Halobacteria</taxon>
        <taxon>Halobacteriales</taxon>
        <taxon>Halobacteriaceae</taxon>
        <taxon>Halobacterium</taxon>
    </lineage>
</organism>
<dbReference type="GO" id="GO:0016887">
    <property type="term" value="F:ATP hydrolysis activity"/>
    <property type="evidence" value="ECO:0007669"/>
    <property type="project" value="InterPro"/>
</dbReference>
<dbReference type="SUPFAM" id="SSF52540">
    <property type="entry name" value="P-loop containing nucleoside triphosphate hydrolases"/>
    <property type="match status" value="1"/>
</dbReference>
<dbReference type="GO" id="GO:0005524">
    <property type="term" value="F:ATP binding"/>
    <property type="evidence" value="ECO:0007669"/>
    <property type="project" value="UniProtKB-KW"/>
</dbReference>
<dbReference type="InterPro" id="IPR003439">
    <property type="entry name" value="ABC_transporter-like_ATP-bd"/>
</dbReference>
<dbReference type="Gene3D" id="3.40.50.300">
    <property type="entry name" value="P-loop containing nucleotide triphosphate hydrolases"/>
    <property type="match status" value="1"/>
</dbReference>
<comment type="subcellular location">
    <subcellularLocation>
        <location evidence="1">Cell membrane</location>
        <topology evidence="1">Peripheral membrane protein</topology>
    </subcellularLocation>
</comment>
<dbReference type="InterPro" id="IPR008995">
    <property type="entry name" value="Mo/tungstate-bd_C_term_dom"/>
</dbReference>
<dbReference type="PANTHER" id="PTHR43875">
    <property type="entry name" value="MALTODEXTRIN IMPORT ATP-BINDING PROTEIN MSMX"/>
    <property type="match status" value="1"/>
</dbReference>
<evidence type="ECO:0000313" key="16">
    <source>
        <dbReference type="Proteomes" id="UP000066737"/>
    </source>
</evidence>
<dbReference type="PROSITE" id="PS50893">
    <property type="entry name" value="ABC_TRANSPORTER_2"/>
    <property type="match status" value="1"/>
</dbReference>
<dbReference type="EMBL" id="LN831303">
    <property type="protein sequence ID" value="CQH63218.1"/>
    <property type="molecule type" value="Genomic_DNA"/>
</dbReference>
<keyword evidence="6" id="KW-1278">Translocase</keyword>
<evidence type="ECO:0000313" key="15">
    <source>
        <dbReference type="EMBL" id="CQH63218.1"/>
    </source>
</evidence>
<evidence type="ECO:0000256" key="6">
    <source>
        <dbReference type="ARBA" id="ARBA00022967"/>
    </source>
</evidence>
<evidence type="ECO:0000256" key="1">
    <source>
        <dbReference type="ARBA" id="ARBA00004202"/>
    </source>
</evidence>
<evidence type="ECO:0000259" key="14">
    <source>
        <dbReference type="PROSITE" id="PS50893"/>
    </source>
</evidence>
<comment type="catalytic activity">
    <reaction evidence="9">
        <text>L-arabinose(out) + ATP + H2O = L-arabinose(in) + ADP + phosphate + H(+)</text>
        <dbReference type="Rhea" id="RHEA:30007"/>
        <dbReference type="ChEBI" id="CHEBI:15377"/>
        <dbReference type="ChEBI" id="CHEBI:15378"/>
        <dbReference type="ChEBI" id="CHEBI:17535"/>
        <dbReference type="ChEBI" id="CHEBI:30616"/>
        <dbReference type="ChEBI" id="CHEBI:43474"/>
        <dbReference type="ChEBI" id="CHEBI:456216"/>
        <dbReference type="EC" id="7.5.2.13"/>
    </reaction>
    <physiologicalReaction direction="left-to-right" evidence="9">
        <dbReference type="Rhea" id="RHEA:30008"/>
    </physiologicalReaction>
</comment>
<dbReference type="RefSeq" id="WP_059058349.1">
    <property type="nucleotide sequence ID" value="NZ_CEML01000003.1"/>
</dbReference>
<dbReference type="Gene3D" id="2.40.50.100">
    <property type="match status" value="1"/>
</dbReference>
<proteinExistence type="inferred from homology"/>
<geneLocation type="plasmid" evidence="16">
    <name>pSTJ001</name>
</geneLocation>
<dbReference type="Gene3D" id="2.40.50.140">
    <property type="entry name" value="Nucleic acid-binding proteins"/>
    <property type="match status" value="1"/>
</dbReference>
<evidence type="ECO:0000256" key="7">
    <source>
        <dbReference type="ARBA" id="ARBA00023136"/>
    </source>
</evidence>
<keyword evidence="16" id="KW-1185">Reference proteome</keyword>
<name>A0A0U5H766_9EURY</name>
<dbReference type="Proteomes" id="UP000066737">
    <property type="component" value="Plasmid pSTJ001"/>
</dbReference>
<evidence type="ECO:0000256" key="11">
    <source>
        <dbReference type="ARBA" id="ARBA00061029"/>
    </source>
</evidence>
<feature type="domain" description="ABC transporter" evidence="14">
    <location>
        <begin position="4"/>
        <end position="242"/>
    </location>
</feature>
<sequence length="380" mass="42014">MSRVSIENVSKLYDGSADGEGKIVAVDGVSFDIEDGEFLTIVGPSGSGKSTLLRMVAGLEDISSGTISIGDRVVNDIQPQDRGVAMVFQNYALYPHMSTRKNMAYGLKLTSDLSDDEVQRRVEEAAEMMGIEDQLDKKPGSLSGGQQQRVATGRAIVRDPEVFLMDEPLSNLDAKLRAHMRTEIQRIHEDLGTTFIYVTHDQEEAMTMSDRVAILDQGEVQQIGTPDEIYNEPKNLFVADFVGSPAMNTFDVTFDGTTLTAADFEYELSDERAERVRERVGEDASLVLGIRPEDIYIAEAGTENAIETKLDVLEPVGSDNYLYLEMEGVEECRVRVPGDVKPEENDALTVSFDEDDVHLFRKSDGENILAEERGQHEVTA</sequence>
<gene>
    <name evidence="15" type="primary">tsgD4</name>
    <name evidence="15" type="ORF">HHUB_4013</name>
</gene>
<evidence type="ECO:0000256" key="2">
    <source>
        <dbReference type="ARBA" id="ARBA00022448"/>
    </source>
</evidence>
<accession>A0A0U5H766</accession>
<keyword evidence="2" id="KW-0813">Transport</keyword>
<evidence type="ECO:0000256" key="10">
    <source>
        <dbReference type="ARBA" id="ARBA00053454"/>
    </source>
</evidence>
<dbReference type="SUPFAM" id="SSF50331">
    <property type="entry name" value="MOP-like"/>
    <property type="match status" value="1"/>
</dbReference>
<comment type="similarity">
    <text evidence="11">Belongs to the ABC transporter superfamily. Carbohydrate uptake transporter-1 (CUT1) (TC 3.A.1.1) family.</text>
</comment>
<reference evidence="16" key="1">
    <citation type="journal article" date="2016" name="Environ. Microbiol.">
        <title>The complete genome of a viable archaeum isolated from 123-million-year-old rock salt.</title>
        <authorList>
            <person name="Jaakkola S.T."/>
            <person name="Pfeiffer F."/>
            <person name="Ravantti J.J."/>
            <person name="Guo Q."/>
            <person name="Liu Y."/>
            <person name="Chen X."/>
            <person name="Ma H."/>
            <person name="Yang C."/>
            <person name="Oksanen H.M."/>
            <person name="Bamford D.H."/>
        </authorList>
    </citation>
    <scope>NUCLEOTIDE SEQUENCE</scope>
    <source>
        <strain evidence="16">JI20-1</strain>
        <plasmid evidence="16">Plasmid pSTJ001</plasmid>
    </source>
</reference>